<dbReference type="PANTHER" id="PTHR36710:SF4">
    <property type="entry name" value="PLANT INVERTASE_PECTIN METHYLESTERASE INHIBITOR SUPERFAMILY PROTEIN"/>
    <property type="match status" value="1"/>
</dbReference>
<feature type="chain" id="PRO_5043706652" description="Pectinesterase inhibitor domain-containing protein" evidence="4">
    <location>
        <begin position="29"/>
        <end position="187"/>
    </location>
</feature>
<protein>
    <recommendedName>
        <fullName evidence="5">Pectinesterase inhibitor domain-containing protein</fullName>
    </recommendedName>
</protein>
<dbReference type="AlphaFoldDB" id="A0AAU9RZR4"/>
<evidence type="ECO:0000256" key="1">
    <source>
        <dbReference type="ARBA" id="ARBA00022729"/>
    </source>
</evidence>
<sequence length="187" mass="20253">MAFSCVTRNVCSILPLVVILSIAPLSTSFAPSDKVTKELVDQLCSNSTIHKNFCVPWLTFDPATFTLDLTGLVDLVLLKTQLFAYKNLAMMKGFGSTTTDPVLKAPYGTCVTGYELAIKTIEEAQALAISNSYQSASQSAFRSLISIGSCVGQLEGRSNVPAYVQQRNLLYVRMCTIDSVFSNVLAS</sequence>
<dbReference type="Proteomes" id="UP000836841">
    <property type="component" value="Chromosome 3"/>
</dbReference>
<evidence type="ECO:0000256" key="2">
    <source>
        <dbReference type="ARBA" id="ARBA00023157"/>
    </source>
</evidence>
<keyword evidence="1 4" id="KW-0732">Signal</keyword>
<dbReference type="CDD" id="cd15797">
    <property type="entry name" value="PMEI"/>
    <property type="match status" value="1"/>
</dbReference>
<evidence type="ECO:0000259" key="5">
    <source>
        <dbReference type="SMART" id="SM00856"/>
    </source>
</evidence>
<accession>A0AAU9RZR4</accession>
<evidence type="ECO:0000313" key="6">
    <source>
        <dbReference type="EMBL" id="CAH2053486.1"/>
    </source>
</evidence>
<reference evidence="6 7" key="1">
    <citation type="submission" date="2022-03" db="EMBL/GenBank/DDBJ databases">
        <authorList>
            <person name="Nunn A."/>
            <person name="Chopra R."/>
            <person name="Nunn A."/>
            <person name="Contreras Garrido A."/>
        </authorList>
    </citation>
    <scope>NUCLEOTIDE SEQUENCE [LARGE SCALE GENOMIC DNA]</scope>
</reference>
<keyword evidence="2" id="KW-1015">Disulfide bond</keyword>
<dbReference type="SUPFAM" id="SSF101148">
    <property type="entry name" value="Plant invertase/pectin methylesterase inhibitor"/>
    <property type="match status" value="1"/>
</dbReference>
<name>A0AAU9RZR4_THLAR</name>
<dbReference type="Gene3D" id="1.20.140.40">
    <property type="entry name" value="Invertase/pectin methylesterase inhibitor family protein"/>
    <property type="match status" value="1"/>
</dbReference>
<comment type="similarity">
    <text evidence="3">Belongs to the PMEI family.</text>
</comment>
<dbReference type="NCBIfam" id="TIGR01614">
    <property type="entry name" value="PME_inhib"/>
    <property type="match status" value="1"/>
</dbReference>
<evidence type="ECO:0000256" key="3">
    <source>
        <dbReference type="ARBA" id="ARBA00038471"/>
    </source>
</evidence>
<dbReference type="SMART" id="SM00856">
    <property type="entry name" value="PMEI"/>
    <property type="match status" value="1"/>
</dbReference>
<dbReference type="InterPro" id="IPR035513">
    <property type="entry name" value="Invertase/methylesterase_inhib"/>
</dbReference>
<dbReference type="Pfam" id="PF04043">
    <property type="entry name" value="PMEI"/>
    <property type="match status" value="1"/>
</dbReference>
<proteinExistence type="inferred from homology"/>
<feature type="signal peptide" evidence="4">
    <location>
        <begin position="1"/>
        <end position="28"/>
    </location>
</feature>
<evidence type="ECO:0000256" key="4">
    <source>
        <dbReference type="SAM" id="SignalP"/>
    </source>
</evidence>
<dbReference type="InterPro" id="IPR052421">
    <property type="entry name" value="PCW_Enzyme_Inhibitor"/>
</dbReference>
<dbReference type="EMBL" id="OU466859">
    <property type="protein sequence ID" value="CAH2053486.1"/>
    <property type="molecule type" value="Genomic_DNA"/>
</dbReference>
<evidence type="ECO:0000313" key="7">
    <source>
        <dbReference type="Proteomes" id="UP000836841"/>
    </source>
</evidence>
<gene>
    <name evidence="6" type="ORF">TAV2_LOCUS11741</name>
</gene>
<feature type="domain" description="Pectinesterase inhibitor" evidence="5">
    <location>
        <begin position="35"/>
        <end position="181"/>
    </location>
</feature>
<organism evidence="6 7">
    <name type="scientific">Thlaspi arvense</name>
    <name type="common">Field penny-cress</name>
    <dbReference type="NCBI Taxonomy" id="13288"/>
    <lineage>
        <taxon>Eukaryota</taxon>
        <taxon>Viridiplantae</taxon>
        <taxon>Streptophyta</taxon>
        <taxon>Embryophyta</taxon>
        <taxon>Tracheophyta</taxon>
        <taxon>Spermatophyta</taxon>
        <taxon>Magnoliopsida</taxon>
        <taxon>eudicotyledons</taxon>
        <taxon>Gunneridae</taxon>
        <taxon>Pentapetalae</taxon>
        <taxon>rosids</taxon>
        <taxon>malvids</taxon>
        <taxon>Brassicales</taxon>
        <taxon>Brassicaceae</taxon>
        <taxon>Thlaspideae</taxon>
        <taxon>Thlaspi</taxon>
    </lineage>
</organism>
<dbReference type="InterPro" id="IPR034086">
    <property type="entry name" value="PMEI_plant"/>
</dbReference>
<dbReference type="InterPro" id="IPR006501">
    <property type="entry name" value="Pectinesterase_inhib_dom"/>
</dbReference>
<keyword evidence="7" id="KW-1185">Reference proteome</keyword>
<dbReference type="GO" id="GO:0046910">
    <property type="term" value="F:pectinesterase inhibitor activity"/>
    <property type="evidence" value="ECO:0007669"/>
    <property type="project" value="InterPro"/>
</dbReference>
<dbReference type="PANTHER" id="PTHR36710">
    <property type="entry name" value="PECTINESTERASE INHIBITOR-LIKE"/>
    <property type="match status" value="1"/>
</dbReference>
<dbReference type="FunFam" id="1.20.140.40:FF:000008">
    <property type="entry name" value="Invertase/pectin methylesterase inhibitor family protein"/>
    <property type="match status" value="1"/>
</dbReference>